<dbReference type="Proteomes" id="UP000054928">
    <property type="component" value="Unassembled WGS sequence"/>
</dbReference>
<name>A0A0P1ADH4_PLAHL</name>
<reference evidence="3" key="1">
    <citation type="submission" date="2014-09" db="EMBL/GenBank/DDBJ databases">
        <authorList>
            <person name="Sharma Rahul"/>
            <person name="Thines Marco"/>
        </authorList>
    </citation>
    <scope>NUCLEOTIDE SEQUENCE [LARGE SCALE GENOMIC DNA]</scope>
</reference>
<organism evidence="2 3">
    <name type="scientific">Plasmopara halstedii</name>
    <name type="common">Downy mildew of sunflower</name>
    <dbReference type="NCBI Taxonomy" id="4781"/>
    <lineage>
        <taxon>Eukaryota</taxon>
        <taxon>Sar</taxon>
        <taxon>Stramenopiles</taxon>
        <taxon>Oomycota</taxon>
        <taxon>Peronosporomycetes</taxon>
        <taxon>Peronosporales</taxon>
        <taxon>Peronosporaceae</taxon>
        <taxon>Plasmopara</taxon>
    </lineage>
</organism>
<evidence type="ECO:0000313" key="2">
    <source>
        <dbReference type="EMBL" id="CEG38541.1"/>
    </source>
</evidence>
<sequence length="76" mass="8422">MDSTESRILRRCSMDFTTGMLVEGMPDMKNRGIGSAPVHMTQQSARNKLHCPSTSFHCESDTRSTHKLSSVYSGAQ</sequence>
<dbReference type="RefSeq" id="XP_024574910.1">
    <property type="nucleotide sequence ID" value="XM_024723988.1"/>
</dbReference>
<keyword evidence="3" id="KW-1185">Reference proteome</keyword>
<dbReference type="GeneID" id="36403662"/>
<proteinExistence type="predicted"/>
<protein>
    <submittedName>
        <fullName evidence="2">Uncharacterized protein</fullName>
    </submittedName>
</protein>
<accession>A0A0P1ADH4</accession>
<evidence type="ECO:0000256" key="1">
    <source>
        <dbReference type="SAM" id="MobiDB-lite"/>
    </source>
</evidence>
<feature type="compositionally biased region" description="Polar residues" evidence="1">
    <location>
        <begin position="67"/>
        <end position="76"/>
    </location>
</feature>
<feature type="region of interest" description="Disordered" evidence="1">
    <location>
        <begin position="55"/>
        <end position="76"/>
    </location>
</feature>
<evidence type="ECO:0000313" key="3">
    <source>
        <dbReference type="Proteomes" id="UP000054928"/>
    </source>
</evidence>
<dbReference type="AlphaFoldDB" id="A0A0P1ADH4"/>
<dbReference type="EMBL" id="CCYD01000322">
    <property type="protein sequence ID" value="CEG38541.1"/>
    <property type="molecule type" value="Genomic_DNA"/>
</dbReference>